<sequence length="143" mass="15467">MATGRRYDWVDYARLASGALCLAAGIAKAFPRIEDVAETLRQMAEANEGTALAPLSNLIADNLTAAVWLVAIALAASGLAFLFNRFVVPAALGQLVMFSLFMTLLFRFQPAIIAIDLPFIAVDLLVLQRAFQRRHGLGSAQKC</sequence>
<accession>A0A3L7J4A4</accession>
<dbReference type="InterPro" id="IPR046104">
    <property type="entry name" value="DUF6041"/>
</dbReference>
<dbReference type="Proteomes" id="UP000281094">
    <property type="component" value="Unassembled WGS sequence"/>
</dbReference>
<protein>
    <submittedName>
        <fullName evidence="2">Uncharacterized protein</fullName>
    </submittedName>
</protein>
<evidence type="ECO:0000313" key="3">
    <source>
        <dbReference type="Proteomes" id="UP000281094"/>
    </source>
</evidence>
<dbReference type="AlphaFoldDB" id="A0A3L7J4A4"/>
<evidence type="ECO:0000313" key="2">
    <source>
        <dbReference type="EMBL" id="RLQ85310.1"/>
    </source>
</evidence>
<proteinExistence type="predicted"/>
<keyword evidence="1" id="KW-0472">Membrane</keyword>
<reference evidence="2 3" key="1">
    <citation type="submission" date="2018-10" db="EMBL/GenBank/DDBJ databases">
        <title>Notoacmeibacter sp. M2BS9Y-3-1, whole genome shotgun sequence.</title>
        <authorList>
            <person name="Tuo L."/>
        </authorList>
    </citation>
    <scope>NUCLEOTIDE SEQUENCE [LARGE SCALE GENOMIC DNA]</scope>
    <source>
        <strain evidence="2 3">M2BS9Y-3-1</strain>
    </source>
</reference>
<organism evidence="2 3">
    <name type="scientific">Notoacmeibacter ruber</name>
    <dbReference type="NCBI Taxonomy" id="2670375"/>
    <lineage>
        <taxon>Bacteria</taxon>
        <taxon>Pseudomonadati</taxon>
        <taxon>Pseudomonadota</taxon>
        <taxon>Alphaproteobacteria</taxon>
        <taxon>Hyphomicrobiales</taxon>
        <taxon>Notoacmeibacteraceae</taxon>
        <taxon>Notoacmeibacter</taxon>
    </lineage>
</organism>
<feature type="transmembrane region" description="Helical" evidence="1">
    <location>
        <begin position="112"/>
        <end position="131"/>
    </location>
</feature>
<keyword evidence="1" id="KW-1133">Transmembrane helix</keyword>
<feature type="transmembrane region" description="Helical" evidence="1">
    <location>
        <begin position="65"/>
        <end position="83"/>
    </location>
</feature>
<evidence type="ECO:0000256" key="1">
    <source>
        <dbReference type="SAM" id="Phobius"/>
    </source>
</evidence>
<dbReference type="EMBL" id="RCWN01000002">
    <property type="protein sequence ID" value="RLQ85310.1"/>
    <property type="molecule type" value="Genomic_DNA"/>
</dbReference>
<keyword evidence="1" id="KW-0812">Transmembrane</keyword>
<gene>
    <name evidence="2" type="ORF">D8780_15255</name>
</gene>
<dbReference type="RefSeq" id="WP_121646727.1">
    <property type="nucleotide sequence ID" value="NZ_RCWN01000002.1"/>
</dbReference>
<keyword evidence="3" id="KW-1185">Reference proteome</keyword>
<dbReference type="Pfam" id="PF19507">
    <property type="entry name" value="DUF6041"/>
    <property type="match status" value="1"/>
</dbReference>
<name>A0A3L7J4A4_9HYPH</name>
<comment type="caution">
    <text evidence="2">The sequence shown here is derived from an EMBL/GenBank/DDBJ whole genome shotgun (WGS) entry which is preliminary data.</text>
</comment>